<feature type="coiled-coil region" evidence="4">
    <location>
        <begin position="33"/>
        <end position="138"/>
    </location>
</feature>
<feature type="region of interest" description="Disordered" evidence="5">
    <location>
        <begin position="923"/>
        <end position="945"/>
    </location>
</feature>
<evidence type="ECO:0000313" key="7">
    <source>
        <dbReference type="EMBL" id="KFM78049.1"/>
    </source>
</evidence>
<evidence type="ECO:0000259" key="6">
    <source>
        <dbReference type="PROSITE" id="PS50913"/>
    </source>
</evidence>
<dbReference type="GO" id="GO:0031267">
    <property type="term" value="F:small GTPase binding"/>
    <property type="evidence" value="ECO:0007669"/>
    <property type="project" value="TreeGrafter"/>
</dbReference>
<gene>
    <name evidence="7" type="ORF">X975_07126</name>
</gene>
<dbReference type="GO" id="GO:0005794">
    <property type="term" value="C:Golgi apparatus"/>
    <property type="evidence" value="ECO:0007669"/>
    <property type="project" value="UniProtKB-SubCell"/>
</dbReference>
<keyword evidence="3 4" id="KW-0175">Coiled coil</keyword>
<dbReference type="GO" id="GO:0006888">
    <property type="term" value="P:endoplasmic reticulum to Golgi vesicle-mediated transport"/>
    <property type="evidence" value="ECO:0007669"/>
    <property type="project" value="TreeGrafter"/>
</dbReference>
<keyword evidence="8" id="KW-1185">Reference proteome</keyword>
<feature type="domain" description="GRIP" evidence="6">
    <location>
        <begin position="809"/>
        <end position="858"/>
    </location>
</feature>
<dbReference type="PANTHER" id="PTHR18921:SF2">
    <property type="entry name" value="THYROID RECEPTOR-INTERACTING PROTEIN 11"/>
    <property type="match status" value="1"/>
</dbReference>
<evidence type="ECO:0000313" key="8">
    <source>
        <dbReference type="Proteomes" id="UP000054359"/>
    </source>
</evidence>
<reference evidence="7 8" key="1">
    <citation type="submission" date="2013-11" db="EMBL/GenBank/DDBJ databases">
        <title>Genome sequencing of Stegodyphus mimosarum.</title>
        <authorList>
            <person name="Bechsgaard J."/>
        </authorList>
    </citation>
    <scope>NUCLEOTIDE SEQUENCE [LARGE SCALE GENOMIC DNA]</scope>
</reference>
<feature type="coiled-coil region" evidence="4">
    <location>
        <begin position="367"/>
        <end position="512"/>
    </location>
</feature>
<dbReference type="InterPro" id="IPR000237">
    <property type="entry name" value="GRIP_dom"/>
</dbReference>
<evidence type="ECO:0000256" key="2">
    <source>
        <dbReference type="ARBA" id="ARBA00023034"/>
    </source>
</evidence>
<evidence type="ECO:0000256" key="3">
    <source>
        <dbReference type="ARBA" id="ARBA00023054"/>
    </source>
</evidence>
<feature type="coiled-coil region" evidence="4">
    <location>
        <begin position="183"/>
        <end position="317"/>
    </location>
</feature>
<keyword evidence="2" id="KW-0333">Golgi apparatus</keyword>
<dbReference type="PROSITE" id="PS50913">
    <property type="entry name" value="GRIP"/>
    <property type="match status" value="1"/>
</dbReference>
<name>A0A087UL10_STEMI</name>
<organism evidence="7 8">
    <name type="scientific">Stegodyphus mimosarum</name>
    <name type="common">African social velvet spider</name>
    <dbReference type="NCBI Taxonomy" id="407821"/>
    <lineage>
        <taxon>Eukaryota</taxon>
        <taxon>Metazoa</taxon>
        <taxon>Ecdysozoa</taxon>
        <taxon>Arthropoda</taxon>
        <taxon>Chelicerata</taxon>
        <taxon>Arachnida</taxon>
        <taxon>Araneae</taxon>
        <taxon>Araneomorphae</taxon>
        <taxon>Entelegynae</taxon>
        <taxon>Eresoidea</taxon>
        <taxon>Eresidae</taxon>
        <taxon>Stegodyphus</taxon>
    </lineage>
</organism>
<evidence type="ECO:0000256" key="4">
    <source>
        <dbReference type="SAM" id="Coils"/>
    </source>
</evidence>
<feature type="coiled-coil region" evidence="4">
    <location>
        <begin position="581"/>
        <end position="809"/>
    </location>
</feature>
<comment type="subcellular location">
    <subcellularLocation>
        <location evidence="1">Golgi apparatus</location>
    </subcellularLocation>
</comment>
<dbReference type="Proteomes" id="UP000054359">
    <property type="component" value="Unassembled WGS sequence"/>
</dbReference>
<feature type="non-terminal residue" evidence="7">
    <location>
        <position position="982"/>
    </location>
</feature>
<accession>A0A087UL10</accession>
<dbReference type="AlphaFoldDB" id="A0A087UL10"/>
<protein>
    <submittedName>
        <fullName evidence="7">Thyroid receptor-interacting protein 11</fullName>
    </submittedName>
</protein>
<proteinExistence type="predicted"/>
<dbReference type="GO" id="GO:0007030">
    <property type="term" value="P:Golgi organization"/>
    <property type="evidence" value="ECO:0007669"/>
    <property type="project" value="TreeGrafter"/>
</dbReference>
<keyword evidence="7" id="KW-0675">Receptor</keyword>
<dbReference type="OMA" id="REHLMIV"/>
<sequence>MKLENEILYYKSLCQKNLLSVLTQTDEDCVSHYKILESELEAARNLCKEKEEMCNSLQKEHSDNLSALTKDLQEKESLIAEKEEMCKSLQKEYAFNLNAIKEKLQEKESLIAEKEIIVENLQAEVKSLQKNGNTLTADLNFLKGNCVKDIDVADQKIIQYCTKCRNLINSEYKENSSCSSNEARLLQDKLKTLELEKNKLLCVLNEKSQECSSLKSEVHKLTNIVASEKQALLKLQQDNCELKEYNKEKSDPELTKEAVQKLSRLIRDKDFEIESLKQKNSTLTSLIQDASAIPEHLQSLLEEKENLSKQINVYKAERERIMLSYNAKDKECRQYAAEIKKLNSFLSDEREKYDVLQQKHFSVAQQYEEKQKSLINTQNEMIALKQRVTDLEEQQVGIKEKYSELVNKINSDNVVQLTKDELDEKNKQIEQLTCSNDEKDVLIQEKDCMIHSLSQQIKVIKLESEQQDNLLKNLQKKVSELTYKLKEYEAVTEKLKSEKELIEQRFQDKNSELSLLKEMNERLNMALKEKEFSVQSMTEKISSLSQYINSDNSVSKSTDINQILADSESMFSKAQDLYRERDETLLALNQSRQENQSLRNEIQRMKSNEIHLKNELERLRLHLIEIEENYTHEVLKAEEREKELKDELVEVRRRAEISSTAVVDTNQRASIQIASLQEQLSMIMNQRDQALAQVSSLEDQVQQHSASVSKLQLVLEQMQRSNERKMKDVEKKWQLQLDKQKELCTQLEEKLQLKQMQLDESSRALEAASRLSEQLDAKEEMIAHLKNELSKTESKIKSTAQEIDTIKSNTEGKVDRMVMKSLVLGYFSTPPGQKSEVIRLLARVLDFNQEEMEKAGIVVHRNAGRHEQKGLLSSIFSRLPTLSSPESSRRTPEKSFTTLFVQFLENESQPVVPMPFPAEKMAHEVTSKTHPNKKSQTEQNKFSPRKNPFLLNIETAFPTFTPVPAVEYSPSPAPAILKEVLE</sequence>
<dbReference type="STRING" id="407821.A0A087UL10"/>
<evidence type="ECO:0000256" key="5">
    <source>
        <dbReference type="SAM" id="MobiDB-lite"/>
    </source>
</evidence>
<dbReference type="OrthoDB" id="425925at2759"/>
<evidence type="ECO:0000256" key="1">
    <source>
        <dbReference type="ARBA" id="ARBA00004555"/>
    </source>
</evidence>
<dbReference type="PANTHER" id="PTHR18921">
    <property type="entry name" value="MYOSIN HEAVY CHAIN - RELATED"/>
    <property type="match status" value="1"/>
</dbReference>
<dbReference type="EMBL" id="KK120332">
    <property type="protein sequence ID" value="KFM78049.1"/>
    <property type="molecule type" value="Genomic_DNA"/>
</dbReference>